<comment type="caution">
    <text evidence="2">The sequence shown here is derived from an EMBL/GenBank/DDBJ whole genome shotgun (WGS) entry which is preliminary data.</text>
</comment>
<feature type="domain" description="DUF1659" evidence="1">
    <location>
        <begin position="6"/>
        <end position="71"/>
    </location>
</feature>
<proteinExistence type="predicted"/>
<dbReference type="AlphaFoldDB" id="A0A7V3YES7"/>
<accession>A0A7V3YES7</accession>
<organism evidence="2">
    <name type="scientific">Candidatus Caldatribacterium californiense</name>
    <dbReference type="NCBI Taxonomy" id="1454726"/>
    <lineage>
        <taxon>Bacteria</taxon>
        <taxon>Pseudomonadati</taxon>
        <taxon>Atribacterota</taxon>
        <taxon>Atribacteria</taxon>
        <taxon>Atribacterales</taxon>
        <taxon>Candidatus Caldatribacteriaceae</taxon>
        <taxon>Candidatus Caldatribacterium</taxon>
    </lineage>
</organism>
<evidence type="ECO:0000313" key="2">
    <source>
        <dbReference type="EMBL" id="HGI29777.1"/>
    </source>
</evidence>
<dbReference type="InterPro" id="IPR012454">
    <property type="entry name" value="DUF1659"/>
</dbReference>
<sequence>MPPVVVTEQPNRLRVRLQVGENPDNGRPLTRTLSFRVKENATYQDLYDVALALSGLLAYPVFDITLTENKVFTE</sequence>
<name>A0A7V3YES7_9BACT</name>
<protein>
    <submittedName>
        <fullName evidence="2">DUF1659 domain-containing protein</fullName>
    </submittedName>
</protein>
<reference evidence="2" key="1">
    <citation type="journal article" date="2020" name="mSystems">
        <title>Genome- and Community-Level Interaction Insights into Carbon Utilization and Element Cycling Functions of Hydrothermarchaeota in Hydrothermal Sediment.</title>
        <authorList>
            <person name="Zhou Z."/>
            <person name="Liu Y."/>
            <person name="Xu W."/>
            <person name="Pan J."/>
            <person name="Luo Z.H."/>
            <person name="Li M."/>
        </authorList>
    </citation>
    <scope>NUCLEOTIDE SEQUENCE [LARGE SCALE GENOMIC DNA]</scope>
    <source>
        <strain evidence="2">SpSt-747</strain>
    </source>
</reference>
<gene>
    <name evidence="2" type="ORF">ENV30_00415</name>
</gene>
<evidence type="ECO:0000259" key="1">
    <source>
        <dbReference type="Pfam" id="PF07872"/>
    </source>
</evidence>
<dbReference type="Pfam" id="PF07872">
    <property type="entry name" value="DUF1659"/>
    <property type="match status" value="1"/>
</dbReference>
<dbReference type="EMBL" id="DTFV01000006">
    <property type="protein sequence ID" value="HGI29777.1"/>
    <property type="molecule type" value="Genomic_DNA"/>
</dbReference>